<dbReference type="Ensembl" id="ENSACIT00000009177.1">
    <property type="protein sequence ID" value="ENSACIP00000008909.1"/>
    <property type="gene ID" value="ENSACIG00000006951.1"/>
</dbReference>
<keyword evidence="5" id="KW-1185">Reference proteome</keyword>
<dbReference type="PANTHER" id="PTHR22741">
    <property type="entry name" value="P140CAP/SNIP-RELATED"/>
    <property type="match status" value="1"/>
</dbReference>
<feature type="compositionally biased region" description="Low complexity" evidence="2">
    <location>
        <begin position="399"/>
        <end position="411"/>
    </location>
</feature>
<dbReference type="STRING" id="61819.ENSACIP00000008909"/>
<dbReference type="PANTHER" id="PTHR22741:SF10">
    <property type="entry name" value="COILED-COIL DOMAIN-CONTAINING PROTEIN CG32809"/>
    <property type="match status" value="1"/>
</dbReference>
<dbReference type="GO" id="GO:0005737">
    <property type="term" value="C:cytoplasm"/>
    <property type="evidence" value="ECO:0007669"/>
    <property type="project" value="TreeGrafter"/>
</dbReference>
<evidence type="ECO:0000313" key="4">
    <source>
        <dbReference type="Ensembl" id="ENSACIP00000008909.1"/>
    </source>
</evidence>
<organism evidence="4 5">
    <name type="scientific">Amphilophus citrinellus</name>
    <name type="common">Midas cichlid</name>
    <name type="synonym">Cichlasoma citrinellum</name>
    <dbReference type="NCBI Taxonomy" id="61819"/>
    <lineage>
        <taxon>Eukaryota</taxon>
        <taxon>Metazoa</taxon>
        <taxon>Chordata</taxon>
        <taxon>Craniata</taxon>
        <taxon>Vertebrata</taxon>
        <taxon>Euteleostomi</taxon>
        <taxon>Actinopterygii</taxon>
        <taxon>Neopterygii</taxon>
        <taxon>Teleostei</taxon>
        <taxon>Neoteleostei</taxon>
        <taxon>Acanthomorphata</taxon>
        <taxon>Ovalentaria</taxon>
        <taxon>Cichlomorphae</taxon>
        <taxon>Cichliformes</taxon>
        <taxon>Cichlidae</taxon>
        <taxon>New World cichlids</taxon>
        <taxon>Cichlasomatinae</taxon>
        <taxon>Heroini</taxon>
        <taxon>Amphilophus</taxon>
    </lineage>
</organism>
<dbReference type="InterPro" id="IPR022782">
    <property type="entry name" value="AIP3-like_C"/>
</dbReference>
<feature type="region of interest" description="Disordered" evidence="2">
    <location>
        <begin position="382"/>
        <end position="436"/>
    </location>
</feature>
<reference evidence="4" key="2">
    <citation type="submission" date="2025-09" db="UniProtKB">
        <authorList>
            <consortium name="Ensembl"/>
        </authorList>
    </citation>
    <scope>IDENTIFICATION</scope>
</reference>
<dbReference type="GeneTree" id="ENSGT00940000156098"/>
<name>A0A3Q0R9W7_AMPCI</name>
<accession>A0A3Q0R9W7</accession>
<dbReference type="OMA" id="MIDGHII"/>
<feature type="compositionally biased region" description="Polar residues" evidence="2">
    <location>
        <begin position="423"/>
        <end position="436"/>
    </location>
</feature>
<evidence type="ECO:0000256" key="1">
    <source>
        <dbReference type="ARBA" id="ARBA00023054"/>
    </source>
</evidence>
<dbReference type="InterPro" id="IPR051825">
    <property type="entry name" value="SRCIN1"/>
</dbReference>
<sequence>MQHIHVERKKEVFLDHVRQKYPQHAVIIMGHQDPMKESPQLTDRPHCTGVTGLVKDQDRLVSSNMSDGDVIPPSVPFTRGSKARASLPVGRSSGQTRERPFGVLFLQYGEETKQVWVPTEISSRDALRGLFVNAFPHQLTVKMLQSPNMAIYIKDTSHNVYYDLEDISLLGLRLFSTQDYSHAFWHVFPFLQISKEALYGSHSPVHTLSSLQGSMSPPMVRSMPSSPSRVAYGGVGKRGGSGGVWDPSSTLPRERLSGAGRSSAMSTSSAILERRDIKPGEIPAVSQLIPIQYGYPLHPNNKAHHNIILQHTHLCINLYSMPSAFLLSRQKSKKYSVSQLPPMGTKTPSPSPHRVSDIRMTDGGQIIGGMGLVSPEKISPIRRSLRQDGSSSTVEIVSRSRGSGSSSSASSVFADSPLGQSERLFQSHMNASSAQR</sequence>
<feature type="domain" description="Actin interacting protein 3-like C-terminal" evidence="3">
    <location>
        <begin position="105"/>
        <end position="168"/>
    </location>
</feature>
<evidence type="ECO:0000313" key="5">
    <source>
        <dbReference type="Proteomes" id="UP000261340"/>
    </source>
</evidence>
<dbReference type="AlphaFoldDB" id="A0A3Q0R9W7"/>
<dbReference type="Proteomes" id="UP000261340">
    <property type="component" value="Unplaced"/>
</dbReference>
<proteinExistence type="predicted"/>
<dbReference type="Pfam" id="PF03915">
    <property type="entry name" value="AIP3"/>
    <property type="match status" value="1"/>
</dbReference>
<reference evidence="4" key="1">
    <citation type="submission" date="2025-08" db="UniProtKB">
        <authorList>
            <consortium name="Ensembl"/>
        </authorList>
    </citation>
    <scope>IDENTIFICATION</scope>
</reference>
<keyword evidence="1" id="KW-0175">Coiled coil</keyword>
<feature type="region of interest" description="Disordered" evidence="2">
    <location>
        <begin position="71"/>
        <end position="94"/>
    </location>
</feature>
<evidence type="ECO:0000256" key="2">
    <source>
        <dbReference type="SAM" id="MobiDB-lite"/>
    </source>
</evidence>
<feature type="region of interest" description="Disordered" evidence="2">
    <location>
        <begin position="336"/>
        <end position="355"/>
    </location>
</feature>
<protein>
    <recommendedName>
        <fullName evidence="3">Actin interacting protein 3-like C-terminal domain-containing protein</fullName>
    </recommendedName>
</protein>
<feature type="region of interest" description="Disordered" evidence="2">
    <location>
        <begin position="239"/>
        <end position="270"/>
    </location>
</feature>
<evidence type="ECO:0000259" key="3">
    <source>
        <dbReference type="Pfam" id="PF03915"/>
    </source>
</evidence>